<evidence type="ECO:0000259" key="2">
    <source>
        <dbReference type="PROSITE" id="PS50826"/>
    </source>
</evidence>
<dbReference type="Pfam" id="PF02759">
    <property type="entry name" value="RUN"/>
    <property type="match status" value="1"/>
</dbReference>
<sequence>MSVSHPLLKILKATLLDLHNEGGKILDTNPRLIPMCRTLEDIFRLGLQTHHRHWFTKPDYWNVLSKLGEKAGPGLYHIIKFVKGNAKTDTDQGRGRLFIRACLLKKDLVTLVKKLREDNPFLQMWYDSSTSILNNDILSEILLSLLAEVQNITFSLYLKNASFLDETWELGEYRDYELVPCDVLGVHLQLINSHLVVTDIDPESVAGEDGKVSVGDVMDELYTESLKGAKRGKVRDLFQMYKGMPVYVSFVKARFPDGQIYRPISSLLRLLEIDISQVNGPQTIPTSGPVRKPAHALLPEEEEDEIPVHGPDGKAEYTVVYRGVYHLKQDGRVDRIHDSIENVICNSEQRKEVVKLQTSETGIEVRRLSTNEVLLNHSYTEISACGRRTDMLLYFGYIAGETTCNLAKDFTCFVFESNDASEAKIILCSIAQGFERTHWFL</sequence>
<evidence type="ECO:0000313" key="3">
    <source>
        <dbReference type="Proteomes" id="UP001165740"/>
    </source>
</evidence>
<name>A0A9W2ZSC3_BIOGL</name>
<evidence type="ECO:0000313" key="5">
    <source>
        <dbReference type="RefSeq" id="XP_055877892.1"/>
    </source>
</evidence>
<dbReference type="RefSeq" id="XP_055877891.1">
    <property type="nucleotide sequence ID" value="XM_056021916.1"/>
</dbReference>
<dbReference type="SUPFAM" id="SSF50729">
    <property type="entry name" value="PH domain-like"/>
    <property type="match status" value="1"/>
</dbReference>
<dbReference type="PANTHER" id="PTHR46753:SF3">
    <property type="entry name" value="PDZ DOMAIN-CONTAINING PROTEIN"/>
    <property type="match status" value="1"/>
</dbReference>
<dbReference type="CDD" id="cd17682">
    <property type="entry name" value="RUN_RUFY4_like"/>
    <property type="match status" value="1"/>
</dbReference>
<dbReference type="PANTHER" id="PTHR46753">
    <property type="entry name" value="FYVE AND COILED-COIL DOMAIN-CONTAINING PROTEIN 1"/>
    <property type="match status" value="1"/>
</dbReference>
<gene>
    <name evidence="4 5" type="primary">LOC106063831</name>
</gene>
<dbReference type="AlphaFoldDB" id="A0A9W2ZSC3"/>
<dbReference type="Pfam" id="PF00640">
    <property type="entry name" value="PID"/>
    <property type="match status" value="1"/>
</dbReference>
<accession>A0A9W2ZSC3</accession>
<dbReference type="RefSeq" id="XP_055877892.1">
    <property type="nucleotide sequence ID" value="XM_056021917.1"/>
</dbReference>
<dbReference type="OMA" id="GFQRTHF"/>
<dbReference type="Gene3D" id="1.20.58.900">
    <property type="match status" value="1"/>
</dbReference>
<feature type="domain" description="RUN" evidence="2">
    <location>
        <begin position="26"/>
        <end position="161"/>
    </location>
</feature>
<protein>
    <submittedName>
        <fullName evidence="4 5">Uncharacterized protein LOC106063831</fullName>
    </submittedName>
</protein>
<dbReference type="InterPro" id="IPR004012">
    <property type="entry name" value="Run_dom"/>
</dbReference>
<organism evidence="3 5">
    <name type="scientific">Biomphalaria glabrata</name>
    <name type="common">Bloodfluke planorb</name>
    <name type="synonym">Freshwater snail</name>
    <dbReference type="NCBI Taxonomy" id="6526"/>
    <lineage>
        <taxon>Eukaryota</taxon>
        <taxon>Metazoa</taxon>
        <taxon>Spiralia</taxon>
        <taxon>Lophotrochozoa</taxon>
        <taxon>Mollusca</taxon>
        <taxon>Gastropoda</taxon>
        <taxon>Heterobranchia</taxon>
        <taxon>Euthyneura</taxon>
        <taxon>Panpulmonata</taxon>
        <taxon>Hygrophila</taxon>
        <taxon>Lymnaeoidea</taxon>
        <taxon>Planorbidae</taxon>
        <taxon>Biomphalaria</taxon>
    </lineage>
</organism>
<dbReference type="Proteomes" id="UP001165740">
    <property type="component" value="Chromosome 2"/>
</dbReference>
<dbReference type="InterPro" id="IPR006020">
    <property type="entry name" value="PTB/PI_dom"/>
</dbReference>
<dbReference type="PROSITE" id="PS50826">
    <property type="entry name" value="RUN"/>
    <property type="match status" value="1"/>
</dbReference>
<dbReference type="InterPro" id="IPR036034">
    <property type="entry name" value="PDZ_sf"/>
</dbReference>
<feature type="domain" description="PID" evidence="1">
    <location>
        <begin position="316"/>
        <end position="435"/>
    </location>
</feature>
<dbReference type="OrthoDB" id="9044749at2759"/>
<dbReference type="InterPro" id="IPR037213">
    <property type="entry name" value="Run_dom_sf"/>
</dbReference>
<dbReference type="InterPro" id="IPR011993">
    <property type="entry name" value="PH-like_dom_sf"/>
</dbReference>
<reference evidence="4 5" key="1">
    <citation type="submission" date="2025-04" db="UniProtKB">
        <authorList>
            <consortium name="RefSeq"/>
        </authorList>
    </citation>
    <scope>IDENTIFICATION</scope>
</reference>
<dbReference type="SUPFAM" id="SSF50156">
    <property type="entry name" value="PDZ domain-like"/>
    <property type="match status" value="1"/>
</dbReference>
<evidence type="ECO:0000313" key="4">
    <source>
        <dbReference type="RefSeq" id="XP_055877891.1"/>
    </source>
</evidence>
<dbReference type="GeneID" id="106063831"/>
<dbReference type="SUPFAM" id="SSF140741">
    <property type="entry name" value="RUN domain-like"/>
    <property type="match status" value="1"/>
</dbReference>
<keyword evidence="3" id="KW-1185">Reference proteome</keyword>
<evidence type="ECO:0000259" key="1">
    <source>
        <dbReference type="PROSITE" id="PS01179"/>
    </source>
</evidence>
<proteinExistence type="predicted"/>
<dbReference type="Gene3D" id="2.30.29.30">
    <property type="entry name" value="Pleckstrin-homology domain (PH domain)/Phosphotyrosine-binding domain (PTB)"/>
    <property type="match status" value="1"/>
</dbReference>
<dbReference type="PROSITE" id="PS01179">
    <property type="entry name" value="PID"/>
    <property type="match status" value="1"/>
</dbReference>